<dbReference type="AlphaFoldDB" id="A0A1D2MCZ6"/>
<evidence type="ECO:0000256" key="1">
    <source>
        <dbReference type="ARBA" id="ARBA00001968"/>
    </source>
</evidence>
<sequence>MSVPLFVLQNERKRCYKQRKILESLSEFEIRKHCGLPWWGVREILPLFAELEGKISVIGAIDGTHVAIKAPVSNEVAFVNRKRFHSINVQVVVDDKFKFTDVLAKWPGSSHDSFIWNNSGVKRTLTTSLPSGWLIGDSGYPLETILLTPFPNSATDPIELAYNIAHTKTRCVVERTIGHWKSRFRSLCRIPLLEEDEDFFDQGLARELLNNLFLEATPLILLLKREDELQNKFTMANRSTNWLTCEESTLAQEGAKYFDTITGKFSPNLSKATKKEAWELITAKVNAVGGQSRSVDKVQKKWSNLRSSTKHIVAQNSRSITQTGGGPPQTIPLTNIQELVRLLFRSNVMRASEEGLIFMIQFGVKRRQSTKSGSCHAKPHVTSYRSNDYSNEILGTYTYLSAEQVDLVREQTSLMRTRNEYLSVLPSIAVSLERLSQQNFRPSSLNANPTTEIVEQDTQLMKSQFLLNLRLAKKTVWIAKVKFAEQVLNLSQKLCMPLLNAELLEKQASEHYESVLQAIPDVPAPELLPLPIERLYSQEFQRAVYRLGLILTTILNVAKSCTEYQASKSDYEAVLHFLSYFKSKGQHPIKFESQGMLTINGLFNTIAHFANISLRVYTFSYFLNTSVLLSLTWLVLVFAVNLILVDLFPQHLLEIHQNAPYGISTSPSYWTDRITDIFVNVSPATTTTSNSTNVTEYLDECPELNKWYGSNEFYSKLGAFLFPIFQSLDNAFSSYNDVFNVLHLVWLLFYVPDPNWDIVRVLAERAVLQGPRLRPVRELPCDRVVRLLLLNV</sequence>
<dbReference type="Pfam" id="PF13359">
    <property type="entry name" value="DDE_Tnp_4"/>
    <property type="match status" value="1"/>
</dbReference>
<comment type="cofactor">
    <cofactor evidence="1">
        <name>a divalent metal cation</name>
        <dbReference type="ChEBI" id="CHEBI:60240"/>
    </cofactor>
</comment>
<evidence type="ECO:0000259" key="7">
    <source>
        <dbReference type="Pfam" id="PF13359"/>
    </source>
</evidence>
<dbReference type="PANTHER" id="PTHR23098:SF16">
    <property type="entry name" value="REGULATORY PROTEIN ZESTE"/>
    <property type="match status" value="1"/>
</dbReference>
<dbReference type="GO" id="GO:0046872">
    <property type="term" value="F:metal ion binding"/>
    <property type="evidence" value="ECO:0007669"/>
    <property type="project" value="UniProtKB-KW"/>
</dbReference>
<feature type="domain" description="Myb/SANT-like DNA-binding" evidence="8">
    <location>
        <begin position="238"/>
        <end position="315"/>
    </location>
</feature>
<protein>
    <recommendedName>
        <fullName evidence="3">Regulatory protein zeste</fullName>
    </recommendedName>
</protein>
<gene>
    <name evidence="9" type="ORF">Ocin01_15891</name>
</gene>
<dbReference type="OrthoDB" id="2430314at2759"/>
<name>A0A1D2MCZ6_ORCCI</name>
<evidence type="ECO:0000256" key="5">
    <source>
        <dbReference type="ARBA" id="ARBA00025466"/>
    </source>
</evidence>
<dbReference type="Proteomes" id="UP000094527">
    <property type="component" value="Unassembled WGS sequence"/>
</dbReference>
<keyword evidence="6" id="KW-1133">Transmembrane helix</keyword>
<keyword evidence="6" id="KW-0472">Membrane</keyword>
<dbReference type="STRING" id="48709.A0A1D2MCZ6"/>
<evidence type="ECO:0000256" key="3">
    <source>
        <dbReference type="ARBA" id="ARBA00016807"/>
    </source>
</evidence>
<feature type="transmembrane region" description="Helical" evidence="6">
    <location>
        <begin position="621"/>
        <end position="644"/>
    </location>
</feature>
<evidence type="ECO:0000313" key="9">
    <source>
        <dbReference type="EMBL" id="ODM90792.1"/>
    </source>
</evidence>
<evidence type="ECO:0000256" key="6">
    <source>
        <dbReference type="SAM" id="Phobius"/>
    </source>
</evidence>
<accession>A0A1D2MCZ6</accession>
<keyword evidence="6" id="KW-0812">Transmembrane</keyword>
<keyword evidence="10" id="KW-1185">Reference proteome</keyword>
<proteinExistence type="predicted"/>
<evidence type="ECO:0000313" key="10">
    <source>
        <dbReference type="Proteomes" id="UP000094527"/>
    </source>
</evidence>
<comment type="subunit">
    <text evidence="2">Self-associates forming complexes of several hundred monomers.</text>
</comment>
<dbReference type="InterPro" id="IPR028002">
    <property type="entry name" value="Myb_DNA-bind_5"/>
</dbReference>
<feature type="domain" description="DDE Tnp4" evidence="7">
    <location>
        <begin position="61"/>
        <end position="191"/>
    </location>
</feature>
<comment type="function">
    <text evidence="5">Involved in transvection phenomena (= synapsis-dependent gene expression), where the synaptic pairing of chromosomes carrying genes with which zeste interacts influences the expression of these genes. Zeste binds to DNA and stimulates transcription from a nearby promoter.</text>
</comment>
<reference evidence="9 10" key="1">
    <citation type="journal article" date="2016" name="Genome Biol. Evol.">
        <title>Gene Family Evolution Reflects Adaptation to Soil Environmental Stressors in the Genome of the Collembolan Orchesella cincta.</title>
        <authorList>
            <person name="Faddeeva-Vakhrusheva A."/>
            <person name="Derks M.F."/>
            <person name="Anvar S.Y."/>
            <person name="Agamennone V."/>
            <person name="Suring W."/>
            <person name="Smit S."/>
            <person name="van Straalen N.M."/>
            <person name="Roelofs D."/>
        </authorList>
    </citation>
    <scope>NUCLEOTIDE SEQUENCE [LARGE SCALE GENOMIC DNA]</scope>
    <source>
        <tissue evidence="9">Mixed pool</tissue>
    </source>
</reference>
<keyword evidence="4" id="KW-0479">Metal-binding</keyword>
<dbReference type="GO" id="GO:0005634">
    <property type="term" value="C:nucleus"/>
    <property type="evidence" value="ECO:0007669"/>
    <property type="project" value="TreeGrafter"/>
</dbReference>
<evidence type="ECO:0000256" key="2">
    <source>
        <dbReference type="ARBA" id="ARBA00011764"/>
    </source>
</evidence>
<evidence type="ECO:0000256" key="4">
    <source>
        <dbReference type="ARBA" id="ARBA00022723"/>
    </source>
</evidence>
<comment type="caution">
    <text evidence="9">The sequence shown here is derived from an EMBL/GenBank/DDBJ whole genome shotgun (WGS) entry which is preliminary data.</text>
</comment>
<dbReference type="InterPro" id="IPR027806">
    <property type="entry name" value="HARBI1_dom"/>
</dbReference>
<organism evidence="9 10">
    <name type="scientific">Orchesella cincta</name>
    <name type="common">Springtail</name>
    <name type="synonym">Podura cincta</name>
    <dbReference type="NCBI Taxonomy" id="48709"/>
    <lineage>
        <taxon>Eukaryota</taxon>
        <taxon>Metazoa</taxon>
        <taxon>Ecdysozoa</taxon>
        <taxon>Arthropoda</taxon>
        <taxon>Hexapoda</taxon>
        <taxon>Collembola</taxon>
        <taxon>Entomobryomorpha</taxon>
        <taxon>Entomobryoidea</taxon>
        <taxon>Orchesellidae</taxon>
        <taxon>Orchesellinae</taxon>
        <taxon>Orchesella</taxon>
    </lineage>
</organism>
<evidence type="ECO:0000259" key="8">
    <source>
        <dbReference type="Pfam" id="PF13873"/>
    </source>
</evidence>
<dbReference type="Pfam" id="PF13873">
    <property type="entry name" value="Myb_DNA-bind_5"/>
    <property type="match status" value="1"/>
</dbReference>
<dbReference type="EMBL" id="LJIJ01001793">
    <property type="protein sequence ID" value="ODM90792.1"/>
    <property type="molecule type" value="Genomic_DNA"/>
</dbReference>
<dbReference type="PANTHER" id="PTHR23098">
    <property type="entry name" value="AGAP001331-PA-RELATED"/>
    <property type="match status" value="1"/>
</dbReference>